<dbReference type="RefSeq" id="WP_211041524.1">
    <property type="nucleotide sequence ID" value="NZ_JAELVF020000001.1"/>
</dbReference>
<proteinExistence type="predicted"/>
<feature type="region of interest" description="Disordered" evidence="1">
    <location>
        <begin position="32"/>
        <end position="59"/>
    </location>
</feature>
<feature type="compositionally biased region" description="Basic and acidic residues" evidence="1">
    <location>
        <begin position="46"/>
        <end position="59"/>
    </location>
</feature>
<sequence>MTNSRSAGRIELRPAELPGSLGFFVTALERPTSTRSGQAADGAPDLTDRQADQCDGWRR</sequence>
<keyword evidence="3" id="KW-1185">Reference proteome</keyword>
<reference evidence="2" key="1">
    <citation type="submission" date="2021-06" db="EMBL/GenBank/DDBJ databases">
        <title>Sequencing of actinobacteria type strains.</title>
        <authorList>
            <person name="Nguyen G.-S."/>
            <person name="Wentzel A."/>
        </authorList>
    </citation>
    <scope>NUCLEOTIDE SEQUENCE</scope>
    <source>
        <strain evidence="2">P38-E01</strain>
    </source>
</reference>
<accession>A0A949JCQ8</accession>
<dbReference type="AlphaFoldDB" id="A0A949JCQ8"/>
<evidence type="ECO:0000256" key="1">
    <source>
        <dbReference type="SAM" id="MobiDB-lite"/>
    </source>
</evidence>
<name>A0A949JCQ8_9ACTN</name>
<evidence type="ECO:0000313" key="2">
    <source>
        <dbReference type="EMBL" id="MBU7597632.1"/>
    </source>
</evidence>
<dbReference type="EMBL" id="JAELVF020000001">
    <property type="protein sequence ID" value="MBU7597632.1"/>
    <property type="molecule type" value="Genomic_DNA"/>
</dbReference>
<gene>
    <name evidence="2" type="ORF">JGS22_008370</name>
</gene>
<dbReference type="Proteomes" id="UP000694501">
    <property type="component" value="Unassembled WGS sequence"/>
</dbReference>
<organism evidence="2 3">
    <name type="scientific">Streptomyces tardus</name>
    <dbReference type="NCBI Taxonomy" id="2780544"/>
    <lineage>
        <taxon>Bacteria</taxon>
        <taxon>Bacillati</taxon>
        <taxon>Actinomycetota</taxon>
        <taxon>Actinomycetes</taxon>
        <taxon>Kitasatosporales</taxon>
        <taxon>Streptomycetaceae</taxon>
        <taxon>Streptomyces</taxon>
    </lineage>
</organism>
<protein>
    <submittedName>
        <fullName evidence="2">Uncharacterized protein</fullName>
    </submittedName>
</protein>
<evidence type="ECO:0000313" key="3">
    <source>
        <dbReference type="Proteomes" id="UP000694501"/>
    </source>
</evidence>
<comment type="caution">
    <text evidence="2">The sequence shown here is derived from an EMBL/GenBank/DDBJ whole genome shotgun (WGS) entry which is preliminary data.</text>
</comment>